<name>A0A7C8QNX4_ORBOL</name>
<keyword evidence="2" id="KW-0472">Membrane</keyword>
<dbReference type="AlphaFoldDB" id="A0A7C8QNX4"/>
<organism evidence="3 4">
    <name type="scientific">Orbilia oligospora</name>
    <name type="common">Nematode-trapping fungus</name>
    <name type="synonym">Arthrobotrys oligospora</name>
    <dbReference type="NCBI Taxonomy" id="2813651"/>
    <lineage>
        <taxon>Eukaryota</taxon>
        <taxon>Fungi</taxon>
        <taxon>Dikarya</taxon>
        <taxon>Ascomycota</taxon>
        <taxon>Pezizomycotina</taxon>
        <taxon>Orbiliomycetes</taxon>
        <taxon>Orbiliales</taxon>
        <taxon>Orbiliaceae</taxon>
        <taxon>Orbilia</taxon>
    </lineage>
</organism>
<evidence type="ECO:0000256" key="1">
    <source>
        <dbReference type="SAM" id="MobiDB-lite"/>
    </source>
</evidence>
<evidence type="ECO:0000313" key="4">
    <source>
        <dbReference type="Proteomes" id="UP000472727"/>
    </source>
</evidence>
<accession>A0A7C8QNX4</accession>
<dbReference type="Proteomes" id="UP000472727">
    <property type="component" value="Unassembled WGS sequence"/>
</dbReference>
<sequence length="819" mass="91918">MAPILDDKALKDERLNVESSDNNTTETTLALVALVFAAIAFLAAFFQALLQYLTSNQRDKCLLGAIGAWNVYTKTRWDLWNWRIVVQYPRLRLDLGTILAVRACQSRPLHEWGDTNITNKPTGLRLLGSAKTHKTFWYLENYGTVLTSGGRALTFWDLTVTQKISWLWFSLRKRRSGVMPFARAGWCNLLTMLEVVPEETMISHYENADVIPSSIDVPIQRMKLVDLCLLCYLANIKDVEINLVDSTINGQNEYIKLNTQEIPGLGKFVTVDGDFEGLKNEIAIASPMQLLDVVIMAKGAVLGNEFSPSLDYFDEGAILFGLARKWRQEDWAGHRKDWSASINRLALDSSERKKVLNNISIKRQAQRFSEYIEQTPGAEWADAWSLLAGSCNPTIIKYLAIMPFAGIWTAVPQKLFFTPYRPHLERQRMKWFANRSASKNGGSQSILYIKESGTIESALITGEILFLREMSDFCITDNRLEVLPEKYSWAWLPNRPVIQTWKSDAVDQALDVENCDLCIPEVVIRLIDGSIPSVEKASDYIKVSSGTSQQIYTTESAILLSLLLVDVRLQAIWSVLEEDGGRFSTLQSKFDRLEDPPTWEQKGAVRNAMGIDAITCDFIALWFELGNRVDLTCDPDYLVQKLSLILDDWGSDDTPCIPVLESAKKFTEGGLDGIRGPLMEATSLLLDPVTTGIGKKMESTPIGAGSQATDLDMNLDDEGESSTPTALGGPSDIFELFSRNTTNEGGRYRTMKELKSRKELVQWVRGNGKNGRSRLDLICKMLVLFQLRIFLMDLSYQCHSDSSDAFLAEAGTSIAVRMI</sequence>
<dbReference type="EMBL" id="WIWS01000036">
    <property type="protein sequence ID" value="KAF3219586.1"/>
    <property type="molecule type" value="Genomic_DNA"/>
</dbReference>
<comment type="caution">
    <text evidence="3">The sequence shown here is derived from an EMBL/GenBank/DDBJ whole genome shotgun (WGS) entry which is preliminary data.</text>
</comment>
<proteinExistence type="predicted"/>
<evidence type="ECO:0000256" key="2">
    <source>
        <dbReference type="SAM" id="Phobius"/>
    </source>
</evidence>
<keyword evidence="2" id="KW-1133">Transmembrane helix</keyword>
<feature type="transmembrane region" description="Helical" evidence="2">
    <location>
        <begin position="29"/>
        <end position="50"/>
    </location>
</feature>
<protein>
    <submittedName>
        <fullName evidence="3">Uncharacterized protein</fullName>
    </submittedName>
</protein>
<reference evidence="3 4" key="1">
    <citation type="submission" date="2019-06" db="EMBL/GenBank/DDBJ databases">
        <authorList>
            <person name="Palmer J.M."/>
        </authorList>
    </citation>
    <scope>NUCLEOTIDE SEQUENCE [LARGE SCALE GENOMIC DNA]</scope>
    <source>
        <strain evidence="3 4">TWF106</strain>
    </source>
</reference>
<evidence type="ECO:0000313" key="3">
    <source>
        <dbReference type="EMBL" id="KAF3219586.1"/>
    </source>
</evidence>
<feature type="region of interest" description="Disordered" evidence="1">
    <location>
        <begin position="696"/>
        <end position="727"/>
    </location>
</feature>
<keyword evidence="2" id="KW-0812">Transmembrane</keyword>
<gene>
    <name evidence="3" type="ORF">TWF106_007006</name>
</gene>